<evidence type="ECO:0000313" key="1">
    <source>
        <dbReference type="EMBL" id="RRT47159.1"/>
    </source>
</evidence>
<gene>
    <name evidence="1" type="ORF">B296_00022773</name>
</gene>
<protein>
    <submittedName>
        <fullName evidence="1">Uncharacterized protein</fullName>
    </submittedName>
</protein>
<reference evidence="1 2" key="1">
    <citation type="journal article" date="2014" name="Agronomy (Basel)">
        <title>A Draft Genome Sequence for Ensete ventricosum, the Drought-Tolerant Tree Against Hunger.</title>
        <authorList>
            <person name="Harrison J."/>
            <person name="Moore K.A."/>
            <person name="Paszkiewicz K."/>
            <person name="Jones T."/>
            <person name="Grant M."/>
            <person name="Ambacheew D."/>
            <person name="Muzemil S."/>
            <person name="Studholme D.J."/>
        </authorList>
    </citation>
    <scope>NUCLEOTIDE SEQUENCE [LARGE SCALE GENOMIC DNA]</scope>
</reference>
<name>A0A426Y5W9_ENSVE</name>
<dbReference type="EMBL" id="AMZH03014722">
    <property type="protein sequence ID" value="RRT47159.1"/>
    <property type="molecule type" value="Genomic_DNA"/>
</dbReference>
<proteinExistence type="predicted"/>
<sequence length="82" mass="8696">MRWDLVGSSLEDSLKELGSTLGTRREIARKKTGGLAARLPEVVGVCGKGTTFTKISMGKPSVSGDWTTRTIESGRWLAGVSG</sequence>
<organism evidence="1 2">
    <name type="scientific">Ensete ventricosum</name>
    <name type="common">Abyssinian banana</name>
    <name type="synonym">Musa ensete</name>
    <dbReference type="NCBI Taxonomy" id="4639"/>
    <lineage>
        <taxon>Eukaryota</taxon>
        <taxon>Viridiplantae</taxon>
        <taxon>Streptophyta</taxon>
        <taxon>Embryophyta</taxon>
        <taxon>Tracheophyta</taxon>
        <taxon>Spermatophyta</taxon>
        <taxon>Magnoliopsida</taxon>
        <taxon>Liliopsida</taxon>
        <taxon>Zingiberales</taxon>
        <taxon>Musaceae</taxon>
        <taxon>Ensete</taxon>
    </lineage>
</organism>
<dbReference type="AlphaFoldDB" id="A0A426Y5W9"/>
<accession>A0A426Y5W9</accession>
<evidence type="ECO:0000313" key="2">
    <source>
        <dbReference type="Proteomes" id="UP000287651"/>
    </source>
</evidence>
<dbReference type="Proteomes" id="UP000287651">
    <property type="component" value="Unassembled WGS sequence"/>
</dbReference>
<comment type="caution">
    <text evidence="1">The sequence shown here is derived from an EMBL/GenBank/DDBJ whole genome shotgun (WGS) entry which is preliminary data.</text>
</comment>